<evidence type="ECO:0000256" key="1">
    <source>
        <dbReference type="SAM" id="MobiDB-lite"/>
    </source>
</evidence>
<dbReference type="EMBL" id="GG663742">
    <property type="protein sequence ID" value="EEH55418.1"/>
    <property type="molecule type" value="Genomic_DNA"/>
</dbReference>
<dbReference type="OMA" id="NAMQEFA"/>
<proteinExistence type="predicted"/>
<feature type="region of interest" description="Disordered" evidence="1">
    <location>
        <begin position="131"/>
        <end position="153"/>
    </location>
</feature>
<name>C1MX84_MICPC</name>
<reference evidence="2 3" key="1">
    <citation type="journal article" date="2009" name="Science">
        <title>Green evolution and dynamic adaptations revealed by genomes of the marine picoeukaryotes Micromonas.</title>
        <authorList>
            <person name="Worden A.Z."/>
            <person name="Lee J.H."/>
            <person name="Mock T."/>
            <person name="Rouze P."/>
            <person name="Simmons M.P."/>
            <person name="Aerts A.L."/>
            <person name="Allen A.E."/>
            <person name="Cuvelier M.L."/>
            <person name="Derelle E."/>
            <person name="Everett M.V."/>
            <person name="Foulon E."/>
            <person name="Grimwood J."/>
            <person name="Gundlach H."/>
            <person name="Henrissat B."/>
            <person name="Napoli C."/>
            <person name="McDonald S.M."/>
            <person name="Parker M.S."/>
            <person name="Rombauts S."/>
            <person name="Salamov A."/>
            <person name="Von Dassow P."/>
            <person name="Badger J.H."/>
            <person name="Coutinho P.M."/>
            <person name="Demir E."/>
            <person name="Dubchak I."/>
            <person name="Gentemann C."/>
            <person name="Eikrem W."/>
            <person name="Gready J.E."/>
            <person name="John U."/>
            <person name="Lanier W."/>
            <person name="Lindquist E.A."/>
            <person name="Lucas S."/>
            <person name="Mayer K.F."/>
            <person name="Moreau H."/>
            <person name="Not F."/>
            <person name="Otillar R."/>
            <person name="Panaud O."/>
            <person name="Pangilinan J."/>
            <person name="Paulsen I."/>
            <person name="Piegu B."/>
            <person name="Poliakov A."/>
            <person name="Robbens S."/>
            <person name="Schmutz J."/>
            <person name="Toulza E."/>
            <person name="Wyss T."/>
            <person name="Zelensky A."/>
            <person name="Zhou K."/>
            <person name="Armbrust E.V."/>
            <person name="Bhattacharya D."/>
            <person name="Goodenough U.W."/>
            <person name="Van de Peer Y."/>
            <person name="Grigoriev I.V."/>
        </authorList>
    </citation>
    <scope>NUCLEOTIDE SEQUENCE [LARGE SCALE GENOMIC DNA]</scope>
    <source>
        <strain evidence="2 3">CCMP1545</strain>
    </source>
</reference>
<dbReference type="KEGG" id="mpp:MICPUCDRAFT_60064"/>
<protein>
    <submittedName>
        <fullName evidence="2">Predicted protein</fullName>
    </submittedName>
</protein>
<dbReference type="Proteomes" id="UP000001876">
    <property type="component" value="Unassembled WGS sequence"/>
</dbReference>
<feature type="compositionally biased region" description="Basic and acidic residues" evidence="1">
    <location>
        <begin position="57"/>
        <end position="67"/>
    </location>
</feature>
<evidence type="ECO:0000313" key="2">
    <source>
        <dbReference type="EMBL" id="EEH55418.1"/>
    </source>
</evidence>
<organism evidence="3">
    <name type="scientific">Micromonas pusilla (strain CCMP1545)</name>
    <name type="common">Picoplanktonic green alga</name>
    <dbReference type="NCBI Taxonomy" id="564608"/>
    <lineage>
        <taxon>Eukaryota</taxon>
        <taxon>Viridiplantae</taxon>
        <taxon>Chlorophyta</taxon>
        <taxon>Mamiellophyceae</taxon>
        <taxon>Mamiellales</taxon>
        <taxon>Mamiellaceae</taxon>
        <taxon>Micromonas</taxon>
    </lineage>
</organism>
<dbReference type="GeneID" id="9685789"/>
<sequence>MAAACSHAARVRVAAPRSRGAARATTSSRAFAPRVALARASRVVLARAAEEDVDVDDEKRASEDPEGKISSAMAAFADAGFPSDEDDAMDPISRTKAMNGAVDDLNSLMDSEVEVLGEAFDLLEKLGVKGLAKPPRRGKDADEEEEEKEVEEK</sequence>
<evidence type="ECO:0000313" key="3">
    <source>
        <dbReference type="Proteomes" id="UP000001876"/>
    </source>
</evidence>
<dbReference type="AlphaFoldDB" id="C1MX84"/>
<keyword evidence="3" id="KW-1185">Reference proteome</keyword>
<dbReference type="RefSeq" id="XP_003060649.1">
    <property type="nucleotide sequence ID" value="XM_003060603.1"/>
</dbReference>
<feature type="region of interest" description="Disordered" evidence="1">
    <location>
        <begin position="48"/>
        <end position="70"/>
    </location>
</feature>
<feature type="compositionally biased region" description="Acidic residues" evidence="1">
    <location>
        <begin position="141"/>
        <end position="153"/>
    </location>
</feature>
<dbReference type="OrthoDB" id="496947at2759"/>
<accession>C1MX84</accession>
<gene>
    <name evidence="2" type="ORF">MICPUCDRAFT_60064</name>
</gene>